<feature type="transmembrane region" description="Helical" evidence="19">
    <location>
        <begin position="205"/>
        <end position="225"/>
    </location>
</feature>
<reference evidence="20" key="1">
    <citation type="journal article" date="2011" name="Environ. Microbiol.">
        <title>Genomic insights into the metabolic potential of the polycyclic aromatic hydrocarbon degrading sulfate-reducing Deltaproteobacterium N47.</title>
        <authorList>
            <person name="Bergmann F."/>
            <person name="Selesi D."/>
            <person name="Weinmaier T."/>
            <person name="Tischler P."/>
            <person name="Rattei T."/>
            <person name="Meckenstock R.U."/>
        </authorList>
    </citation>
    <scope>NUCLEOTIDE SEQUENCE</scope>
</reference>
<comment type="similarity">
    <text evidence="5 18">Belongs to the CDS family.</text>
</comment>
<dbReference type="EC" id="2.7.7.41" evidence="6 18"/>
<dbReference type="PROSITE" id="PS01315">
    <property type="entry name" value="CDS"/>
    <property type="match status" value="1"/>
</dbReference>
<keyword evidence="10 18" id="KW-0808">Transferase</keyword>
<comment type="subcellular location">
    <subcellularLocation>
        <location evidence="2">Cell membrane</location>
        <topology evidence="2">Multi-pass membrane protein</topology>
    </subcellularLocation>
</comment>
<dbReference type="PANTHER" id="PTHR46382:SF1">
    <property type="entry name" value="PHOSPHATIDATE CYTIDYLYLTRANSFERASE"/>
    <property type="match status" value="1"/>
</dbReference>
<evidence type="ECO:0000256" key="6">
    <source>
        <dbReference type="ARBA" id="ARBA00012487"/>
    </source>
</evidence>
<accession>E1Y8U9</accession>
<dbReference type="Pfam" id="PF01148">
    <property type="entry name" value="CTP_transf_1"/>
    <property type="match status" value="1"/>
</dbReference>
<evidence type="ECO:0000256" key="17">
    <source>
        <dbReference type="ARBA" id="ARBA00023264"/>
    </source>
</evidence>
<evidence type="ECO:0000256" key="14">
    <source>
        <dbReference type="ARBA" id="ARBA00023098"/>
    </source>
</evidence>
<dbReference type="AlphaFoldDB" id="E1Y8U9"/>
<evidence type="ECO:0000256" key="11">
    <source>
        <dbReference type="ARBA" id="ARBA00022692"/>
    </source>
</evidence>
<keyword evidence="13 19" id="KW-1133">Transmembrane helix</keyword>
<dbReference type="UniPathway" id="UPA00557">
    <property type="reaction ID" value="UER00614"/>
</dbReference>
<keyword evidence="16" id="KW-0594">Phospholipid biosynthesis</keyword>
<keyword evidence="17" id="KW-1208">Phospholipid metabolism</keyword>
<evidence type="ECO:0000256" key="9">
    <source>
        <dbReference type="ARBA" id="ARBA00022516"/>
    </source>
</evidence>
<evidence type="ECO:0000256" key="1">
    <source>
        <dbReference type="ARBA" id="ARBA00001698"/>
    </source>
</evidence>
<gene>
    <name evidence="20" type="ORF">N47_A10220</name>
</gene>
<evidence type="ECO:0000256" key="19">
    <source>
        <dbReference type="SAM" id="Phobius"/>
    </source>
</evidence>
<feature type="transmembrane region" description="Helical" evidence="19">
    <location>
        <begin position="180"/>
        <end position="199"/>
    </location>
</feature>
<protein>
    <recommendedName>
        <fullName evidence="7 18">Phosphatidate cytidylyltransferase</fullName>
        <ecNumber evidence="6 18">2.7.7.41</ecNumber>
    </recommendedName>
</protein>
<keyword evidence="8" id="KW-1003">Cell membrane</keyword>
<dbReference type="GO" id="GO:0004605">
    <property type="term" value="F:phosphatidate cytidylyltransferase activity"/>
    <property type="evidence" value="ECO:0007669"/>
    <property type="project" value="UniProtKB-EC"/>
</dbReference>
<feature type="transmembrane region" description="Helical" evidence="19">
    <location>
        <begin position="12"/>
        <end position="38"/>
    </location>
</feature>
<evidence type="ECO:0000256" key="15">
    <source>
        <dbReference type="ARBA" id="ARBA00023136"/>
    </source>
</evidence>
<dbReference type="EMBL" id="FR695864">
    <property type="protein sequence ID" value="CBX26993.1"/>
    <property type="molecule type" value="Genomic_DNA"/>
</dbReference>
<organism evidence="20">
    <name type="scientific">uncultured Desulfobacterium sp</name>
    <dbReference type="NCBI Taxonomy" id="201089"/>
    <lineage>
        <taxon>Bacteria</taxon>
        <taxon>Pseudomonadati</taxon>
        <taxon>Thermodesulfobacteriota</taxon>
        <taxon>Desulfobacteria</taxon>
        <taxon>Desulfobacterales</taxon>
        <taxon>Desulfobacteriaceae</taxon>
        <taxon>Desulfobacterium</taxon>
        <taxon>environmental samples</taxon>
    </lineage>
</organism>
<keyword evidence="12 18" id="KW-0548">Nucleotidyltransferase</keyword>
<evidence type="ECO:0000256" key="18">
    <source>
        <dbReference type="RuleBase" id="RU003938"/>
    </source>
</evidence>
<evidence type="ECO:0000256" key="12">
    <source>
        <dbReference type="ARBA" id="ARBA00022695"/>
    </source>
</evidence>
<sequence>MHLKRWITGLTALPFLILLISKGGSLVFAIFISIVSIIALSEYYSIILHPEKSSGMNNVLPLLSCFVGLIIIFVAYRDMPDLMPALVVFNLLVSGFISLFKFKINKDVIWLVSKQLMGLIYIPLFLSYLVLIRNGSNGIFWIYFLLIIIFAGDTGAFYTGSYFGKHKLCPSVSPGKTIEGSLGGLGASLMAGALFKYFFLPSYSWWVSILLFICVGIAGQIGDLFESELKRSAGIKDSGSILPGHGGILDRIDALLFAIPVAWFFKQYLF</sequence>
<feature type="transmembrane region" description="Helical" evidence="19">
    <location>
        <begin position="138"/>
        <end position="159"/>
    </location>
</feature>
<evidence type="ECO:0000256" key="2">
    <source>
        <dbReference type="ARBA" id="ARBA00004651"/>
    </source>
</evidence>
<dbReference type="InterPro" id="IPR000374">
    <property type="entry name" value="PC_trans"/>
</dbReference>
<proteinExistence type="inferred from homology"/>
<evidence type="ECO:0000256" key="5">
    <source>
        <dbReference type="ARBA" id="ARBA00010185"/>
    </source>
</evidence>
<dbReference type="GO" id="GO:0005886">
    <property type="term" value="C:plasma membrane"/>
    <property type="evidence" value="ECO:0007669"/>
    <property type="project" value="UniProtKB-SubCell"/>
</dbReference>
<keyword evidence="14" id="KW-0443">Lipid metabolism</keyword>
<evidence type="ECO:0000256" key="7">
    <source>
        <dbReference type="ARBA" id="ARBA00019373"/>
    </source>
</evidence>
<feature type="transmembrane region" description="Helical" evidence="19">
    <location>
        <begin position="82"/>
        <end position="100"/>
    </location>
</feature>
<keyword evidence="11 18" id="KW-0812">Transmembrane</keyword>
<comment type="catalytic activity">
    <reaction evidence="1 18">
        <text>a 1,2-diacyl-sn-glycero-3-phosphate + CTP + H(+) = a CDP-1,2-diacyl-sn-glycerol + diphosphate</text>
        <dbReference type="Rhea" id="RHEA:16229"/>
        <dbReference type="ChEBI" id="CHEBI:15378"/>
        <dbReference type="ChEBI" id="CHEBI:33019"/>
        <dbReference type="ChEBI" id="CHEBI:37563"/>
        <dbReference type="ChEBI" id="CHEBI:58332"/>
        <dbReference type="ChEBI" id="CHEBI:58608"/>
        <dbReference type="EC" id="2.7.7.41"/>
    </reaction>
</comment>
<dbReference type="GO" id="GO:0016024">
    <property type="term" value="P:CDP-diacylglycerol biosynthetic process"/>
    <property type="evidence" value="ECO:0007669"/>
    <property type="project" value="UniProtKB-UniPathway"/>
</dbReference>
<evidence type="ECO:0000313" key="20">
    <source>
        <dbReference type="EMBL" id="CBX26993.1"/>
    </source>
</evidence>
<comment type="pathway">
    <text evidence="4">Lipid metabolism.</text>
</comment>
<name>E1Y8U9_9BACT</name>
<evidence type="ECO:0000256" key="10">
    <source>
        <dbReference type="ARBA" id="ARBA00022679"/>
    </source>
</evidence>
<dbReference type="PANTHER" id="PTHR46382">
    <property type="entry name" value="PHOSPHATIDATE CYTIDYLYLTRANSFERASE"/>
    <property type="match status" value="1"/>
</dbReference>
<evidence type="ECO:0000256" key="16">
    <source>
        <dbReference type="ARBA" id="ARBA00023209"/>
    </source>
</evidence>
<comment type="pathway">
    <text evidence="3 18">Phospholipid metabolism; CDP-diacylglycerol biosynthesis; CDP-diacylglycerol from sn-glycerol 3-phosphate: step 3/3.</text>
</comment>
<feature type="transmembrane region" description="Helical" evidence="19">
    <location>
        <begin position="59"/>
        <end position="76"/>
    </location>
</feature>
<evidence type="ECO:0000256" key="4">
    <source>
        <dbReference type="ARBA" id="ARBA00005189"/>
    </source>
</evidence>
<feature type="transmembrane region" description="Helical" evidence="19">
    <location>
        <begin position="112"/>
        <end position="132"/>
    </location>
</feature>
<evidence type="ECO:0000256" key="13">
    <source>
        <dbReference type="ARBA" id="ARBA00022989"/>
    </source>
</evidence>
<keyword evidence="15 19" id="KW-0472">Membrane</keyword>
<keyword evidence="9" id="KW-0444">Lipid biosynthesis</keyword>
<evidence type="ECO:0000256" key="3">
    <source>
        <dbReference type="ARBA" id="ARBA00005119"/>
    </source>
</evidence>
<evidence type="ECO:0000256" key="8">
    <source>
        <dbReference type="ARBA" id="ARBA00022475"/>
    </source>
</evidence>